<protein>
    <submittedName>
        <fullName evidence="1">Uncharacterized protein</fullName>
    </submittedName>
</protein>
<name>W0A9C2_9SPHN</name>
<proteinExistence type="predicted"/>
<sequence length="98" mass="11156">MIEVTLRDELNAHPFKIAEVTRRQLVRKTHLLSCEQQRYQDMPRRQSEPVGADKMIVEPRAGIAAFDLPKPANAHTKLARQIALRQAPLLPCLFNLSS</sequence>
<reference evidence="1 2" key="1">
    <citation type="submission" date="2013-07" db="EMBL/GenBank/DDBJ databases">
        <title>Completed genome of Sphingomonas sanxanigenens NX02.</title>
        <authorList>
            <person name="Ma T."/>
            <person name="Huang H."/>
            <person name="Wu M."/>
            <person name="Li X."/>
            <person name="Li G."/>
        </authorList>
    </citation>
    <scope>NUCLEOTIDE SEQUENCE [LARGE SCALE GENOMIC DNA]</scope>
    <source>
        <strain evidence="1 2">NX02</strain>
    </source>
</reference>
<evidence type="ECO:0000313" key="2">
    <source>
        <dbReference type="Proteomes" id="UP000018851"/>
    </source>
</evidence>
<accession>W0A9C2</accession>
<dbReference type="EMBL" id="CP006644">
    <property type="protein sequence ID" value="AHE53691.1"/>
    <property type="molecule type" value="Genomic_DNA"/>
</dbReference>
<organism evidence="1 2">
    <name type="scientific">Sphingomonas sanxanigenens DSM 19645 = NX02</name>
    <dbReference type="NCBI Taxonomy" id="1123269"/>
    <lineage>
        <taxon>Bacteria</taxon>
        <taxon>Pseudomonadati</taxon>
        <taxon>Pseudomonadota</taxon>
        <taxon>Alphaproteobacteria</taxon>
        <taxon>Sphingomonadales</taxon>
        <taxon>Sphingomonadaceae</taxon>
        <taxon>Sphingomonas</taxon>
    </lineage>
</organism>
<dbReference type="AlphaFoldDB" id="W0A9C2"/>
<dbReference type="KEGG" id="ssan:NX02_09855"/>
<dbReference type="Proteomes" id="UP000018851">
    <property type="component" value="Chromosome"/>
</dbReference>
<keyword evidence="2" id="KW-1185">Reference proteome</keyword>
<evidence type="ECO:0000313" key="1">
    <source>
        <dbReference type="EMBL" id="AHE53691.1"/>
    </source>
</evidence>
<dbReference type="HOGENOM" id="CLU_2332214_0_0_5"/>
<gene>
    <name evidence="1" type="ORF">NX02_09855</name>
</gene>